<evidence type="ECO:0000313" key="9">
    <source>
        <dbReference type="Proteomes" id="UP001176521"/>
    </source>
</evidence>
<feature type="region of interest" description="Disordered" evidence="5">
    <location>
        <begin position="39"/>
        <end position="135"/>
    </location>
</feature>
<feature type="compositionally biased region" description="Low complexity" evidence="5">
    <location>
        <begin position="96"/>
        <end position="126"/>
    </location>
</feature>
<proteinExistence type="inferred from homology"/>
<dbReference type="EMBL" id="JAPDMQ010000036">
    <property type="protein sequence ID" value="KAK0539084.1"/>
    <property type="molecule type" value="Genomic_DNA"/>
</dbReference>
<dbReference type="PANTHER" id="PTHR31297">
    <property type="entry name" value="GLUCAN ENDO-1,6-BETA-GLUCOSIDASE B"/>
    <property type="match status" value="1"/>
</dbReference>
<comment type="caution">
    <text evidence="8">The sequence shown here is derived from an EMBL/GenBank/DDBJ whole genome shotgun (WGS) entry which is preliminary data.</text>
</comment>
<dbReference type="PANTHER" id="PTHR31297:SF42">
    <property type="entry name" value="GLYCOSIDE HYDROLASE FAMILY 5 DOMAIN-CONTAINING PROTEIN"/>
    <property type="match status" value="1"/>
</dbReference>
<dbReference type="GO" id="GO:0008422">
    <property type="term" value="F:beta-glucosidase activity"/>
    <property type="evidence" value="ECO:0007669"/>
    <property type="project" value="TreeGrafter"/>
</dbReference>
<comment type="similarity">
    <text evidence="1 4">Belongs to the glycosyl hydrolase 5 (cellulase A) family.</text>
</comment>
<name>A0AAN6GH38_9BASI</name>
<evidence type="ECO:0000256" key="6">
    <source>
        <dbReference type="SAM" id="SignalP"/>
    </source>
</evidence>
<gene>
    <name evidence="8" type="ORF">OC842_001101</name>
</gene>
<dbReference type="InterPro" id="IPR050386">
    <property type="entry name" value="Glycosyl_hydrolase_5"/>
</dbReference>
<dbReference type="Gene3D" id="3.20.20.80">
    <property type="entry name" value="Glycosidases"/>
    <property type="match status" value="1"/>
</dbReference>
<accession>A0AAN6GH38</accession>
<keyword evidence="2 4" id="KW-0378">Hydrolase</keyword>
<dbReference type="Pfam" id="PF00150">
    <property type="entry name" value="Cellulase"/>
    <property type="match status" value="1"/>
</dbReference>
<dbReference type="GO" id="GO:0009986">
    <property type="term" value="C:cell surface"/>
    <property type="evidence" value="ECO:0007669"/>
    <property type="project" value="TreeGrafter"/>
</dbReference>
<feature type="signal peptide" evidence="6">
    <location>
        <begin position="1"/>
        <end position="23"/>
    </location>
</feature>
<evidence type="ECO:0000256" key="3">
    <source>
        <dbReference type="ARBA" id="ARBA00023295"/>
    </source>
</evidence>
<reference evidence="8" key="1">
    <citation type="journal article" date="2023" name="PhytoFront">
        <title>Draft Genome Resources of Seven Strains of Tilletia horrida, Causal Agent of Kernel Smut of Rice.</title>
        <authorList>
            <person name="Khanal S."/>
            <person name="Antony Babu S."/>
            <person name="Zhou X.G."/>
        </authorList>
    </citation>
    <scope>NUCLEOTIDE SEQUENCE</scope>
    <source>
        <strain evidence="8">TX3</strain>
    </source>
</reference>
<keyword evidence="3 4" id="KW-0326">Glycosidase</keyword>
<dbReference type="Proteomes" id="UP001176521">
    <property type="component" value="Unassembled WGS sequence"/>
</dbReference>
<evidence type="ECO:0000259" key="7">
    <source>
        <dbReference type="Pfam" id="PF00150"/>
    </source>
</evidence>
<feature type="chain" id="PRO_5042979767" description="Glycoside hydrolase family 5 domain-containing protein" evidence="6">
    <location>
        <begin position="24"/>
        <end position="555"/>
    </location>
</feature>
<evidence type="ECO:0000313" key="8">
    <source>
        <dbReference type="EMBL" id="KAK0539084.1"/>
    </source>
</evidence>
<feature type="compositionally biased region" description="Basic residues" evidence="5">
    <location>
        <begin position="39"/>
        <end position="62"/>
    </location>
</feature>
<keyword evidence="9" id="KW-1185">Reference proteome</keyword>
<dbReference type="GO" id="GO:0005576">
    <property type="term" value="C:extracellular region"/>
    <property type="evidence" value="ECO:0007669"/>
    <property type="project" value="TreeGrafter"/>
</dbReference>
<feature type="compositionally biased region" description="Basic residues" evidence="5">
    <location>
        <begin position="70"/>
        <end position="79"/>
    </location>
</feature>
<dbReference type="InterPro" id="IPR001547">
    <property type="entry name" value="Glyco_hydro_5"/>
</dbReference>
<dbReference type="InterPro" id="IPR017853">
    <property type="entry name" value="GH"/>
</dbReference>
<evidence type="ECO:0000256" key="1">
    <source>
        <dbReference type="ARBA" id="ARBA00005641"/>
    </source>
</evidence>
<evidence type="ECO:0000256" key="4">
    <source>
        <dbReference type="RuleBase" id="RU361153"/>
    </source>
</evidence>
<sequence>MRMLASHLVAFVLLAVLSTLAAASDFANAPSDILEVRKHRHHHHHHHHHHHTTSTSKKHHHRPPTEPTGRKHHHGHKKPNAGEDVHKTTRHHHPHSATTSTKAASKPTKTVTTLTTTKSNKPTTTPVSPPAPKGTHKYGLMYSDKIRGVSAGNWLVVENWMDVRLDAALNAIAVKAPASVVKKNKGKPIVDEYTLGLYADRANATILLKEHFDTWMTEKDWKRIAKAGLNSVRIPFPHFAFPDAIEDNIPYFSLNRLDKLKEGVLLAKKYGLKVWISLHSLPGSQSMCHGYDSSGRIGPAKWATSPEYTTLSKRAFNHLVSIFSQEPYASAVLAIEPANEPTAAQDDDILQTLRNFYPLAFDLFHSAKQRNLAVGAPASNQLMFAAHDGWKGMRYWAQPAFFNETVREQMLLGMHPYYIFGDVVHNMTDSQRVAKACLFGEKIANYSSVYTIVASECGINAPRGDNGWGRDMHQADHLQFDDENLDYPFSDEYMRFLALNFRAQQQAYERGAGWMLWSWKHYQHRDWSYKSGLRYGWLPRSAAELDQQPFGKLCP</sequence>
<evidence type="ECO:0000256" key="5">
    <source>
        <dbReference type="SAM" id="MobiDB-lite"/>
    </source>
</evidence>
<protein>
    <recommendedName>
        <fullName evidence="7">Glycoside hydrolase family 5 domain-containing protein</fullName>
    </recommendedName>
</protein>
<dbReference type="AlphaFoldDB" id="A0AAN6GH38"/>
<dbReference type="GO" id="GO:0009251">
    <property type="term" value="P:glucan catabolic process"/>
    <property type="evidence" value="ECO:0007669"/>
    <property type="project" value="TreeGrafter"/>
</dbReference>
<organism evidence="8 9">
    <name type="scientific">Tilletia horrida</name>
    <dbReference type="NCBI Taxonomy" id="155126"/>
    <lineage>
        <taxon>Eukaryota</taxon>
        <taxon>Fungi</taxon>
        <taxon>Dikarya</taxon>
        <taxon>Basidiomycota</taxon>
        <taxon>Ustilaginomycotina</taxon>
        <taxon>Exobasidiomycetes</taxon>
        <taxon>Tilletiales</taxon>
        <taxon>Tilletiaceae</taxon>
        <taxon>Tilletia</taxon>
    </lineage>
</organism>
<keyword evidence="6" id="KW-0732">Signal</keyword>
<dbReference type="SUPFAM" id="SSF51445">
    <property type="entry name" value="(Trans)glycosidases"/>
    <property type="match status" value="1"/>
</dbReference>
<evidence type="ECO:0000256" key="2">
    <source>
        <dbReference type="ARBA" id="ARBA00022801"/>
    </source>
</evidence>
<feature type="domain" description="Glycoside hydrolase family 5" evidence="7">
    <location>
        <begin position="217"/>
        <end position="347"/>
    </location>
</feature>